<organism evidence="2 3">
    <name type="scientific">Bacteroides uniformis</name>
    <dbReference type="NCBI Taxonomy" id="820"/>
    <lineage>
        <taxon>Bacteria</taxon>
        <taxon>Pseudomonadati</taxon>
        <taxon>Bacteroidota</taxon>
        <taxon>Bacteroidia</taxon>
        <taxon>Bacteroidales</taxon>
        <taxon>Bacteroidaceae</taxon>
        <taxon>Bacteroides</taxon>
    </lineage>
</organism>
<feature type="signal peptide" evidence="1">
    <location>
        <begin position="1"/>
        <end position="20"/>
    </location>
</feature>
<evidence type="ECO:0000313" key="3">
    <source>
        <dbReference type="Proteomes" id="UP000095766"/>
    </source>
</evidence>
<keyword evidence="1" id="KW-0732">Signal</keyword>
<accession>A0A174W028</accession>
<dbReference type="RefSeq" id="WP_081028807.1">
    <property type="nucleotide sequence ID" value="NZ_CZAO01000041.1"/>
</dbReference>
<evidence type="ECO:0000256" key="1">
    <source>
        <dbReference type="SAM" id="SignalP"/>
    </source>
</evidence>
<feature type="chain" id="PRO_5008036254" description="DUF4848 domain-containing protein" evidence="1">
    <location>
        <begin position="21"/>
        <end position="339"/>
    </location>
</feature>
<dbReference type="InterPro" id="IPR032318">
    <property type="entry name" value="DUF4848"/>
</dbReference>
<dbReference type="Proteomes" id="UP000095766">
    <property type="component" value="Unassembled WGS sequence"/>
</dbReference>
<evidence type="ECO:0000313" key="2">
    <source>
        <dbReference type="EMBL" id="CUQ37465.1"/>
    </source>
</evidence>
<evidence type="ECO:0008006" key="4">
    <source>
        <dbReference type="Google" id="ProtNLM"/>
    </source>
</evidence>
<name>A0A174W028_BACUN</name>
<gene>
    <name evidence="2" type="ORF">ERS852510_04203</name>
</gene>
<dbReference type="Pfam" id="PF16140">
    <property type="entry name" value="DUF4848"/>
    <property type="match status" value="1"/>
</dbReference>
<proteinExistence type="predicted"/>
<dbReference type="AlphaFoldDB" id="A0A174W028"/>
<dbReference type="EMBL" id="CZAO01000041">
    <property type="protein sequence ID" value="CUQ37465.1"/>
    <property type="molecule type" value="Genomic_DNA"/>
</dbReference>
<reference evidence="2 3" key="1">
    <citation type="submission" date="2015-09" db="EMBL/GenBank/DDBJ databases">
        <authorList>
            <consortium name="Pathogen Informatics"/>
        </authorList>
    </citation>
    <scope>NUCLEOTIDE SEQUENCE [LARGE SCALE GENOMIC DNA]</scope>
    <source>
        <strain evidence="2 3">2789STDY5834898</strain>
    </source>
</reference>
<sequence>MKKFYLGLASLMLITLHSCSQDELESTPINEPQDIKVVHIIDGNVSTASTRTNDANYATMALQFNSEAEVQKLLDDLEEMSIDERLKFTDSLGFISLEKLLRIADEELDSLGASATSESDFRVKHAAYKEKYSNFFIFNNQQEDDLSPYIPTSEEGDIYAFLVGENRKIVIGNVIYDITFSDTMREEDALLYCNNLKNSSEVSTRAENIPVNSFKIISGSKKTTFSGSVKYENLGAEGTPKLYKLYYHFGAQKKMWYGWKRDSARDFAITSKNNTNRFIGNAGGNINVYANYYLARPTDVFSELAYVWTDMTLKDANGTATYDKNKAYKCQINMSYNNQ</sequence>
<protein>
    <recommendedName>
        <fullName evidence="4">DUF4848 domain-containing protein</fullName>
    </recommendedName>
</protein>